<feature type="domain" description="NTP pyrophosphohydrolase MazG-like" evidence="6">
    <location>
        <begin position="16"/>
        <end position="89"/>
    </location>
</feature>
<dbReference type="Proteomes" id="UP000277424">
    <property type="component" value="Unassembled WGS sequence"/>
</dbReference>
<dbReference type="InterPro" id="IPR048011">
    <property type="entry name" value="NTP-PPase_MazG-like_C"/>
</dbReference>
<dbReference type="GO" id="GO:0046052">
    <property type="term" value="P:UTP catabolic process"/>
    <property type="evidence" value="ECO:0007669"/>
    <property type="project" value="TreeGrafter"/>
</dbReference>
<dbReference type="EMBL" id="RBIG01000001">
    <property type="protein sequence ID" value="RKQ73118.1"/>
    <property type="molecule type" value="Genomic_DNA"/>
</dbReference>
<dbReference type="InterPro" id="IPR011551">
    <property type="entry name" value="NTP_PyrPHydrolase_MazG"/>
</dbReference>
<dbReference type="SUPFAM" id="SSF101386">
    <property type="entry name" value="all-alpha NTP pyrophosphatases"/>
    <property type="match status" value="2"/>
</dbReference>
<dbReference type="GO" id="GO:0046061">
    <property type="term" value="P:dATP catabolic process"/>
    <property type="evidence" value="ECO:0007669"/>
    <property type="project" value="TreeGrafter"/>
</dbReference>
<dbReference type="GO" id="GO:0046047">
    <property type="term" value="P:TTP catabolic process"/>
    <property type="evidence" value="ECO:0007669"/>
    <property type="project" value="TreeGrafter"/>
</dbReference>
<dbReference type="CDD" id="cd11529">
    <property type="entry name" value="NTP-PPase_MazG_Cterm"/>
    <property type="match status" value="1"/>
</dbReference>
<comment type="similarity">
    <text evidence="2">Belongs to the nucleoside triphosphate pyrophosphohydrolase family.</text>
</comment>
<evidence type="ECO:0000256" key="3">
    <source>
        <dbReference type="ARBA" id="ARBA00066372"/>
    </source>
</evidence>
<evidence type="ECO:0000256" key="4">
    <source>
        <dbReference type="ARBA" id="ARBA00074799"/>
    </source>
</evidence>
<accession>A0A420WPZ8</accession>
<name>A0A420WPZ8_9PROT</name>
<dbReference type="GO" id="GO:0047693">
    <property type="term" value="F:ATP diphosphatase activity"/>
    <property type="evidence" value="ECO:0007669"/>
    <property type="project" value="UniProtKB-EC"/>
</dbReference>
<evidence type="ECO:0000259" key="6">
    <source>
        <dbReference type="Pfam" id="PF03819"/>
    </source>
</evidence>
<dbReference type="Pfam" id="PF03819">
    <property type="entry name" value="MazG"/>
    <property type="match status" value="2"/>
</dbReference>
<dbReference type="PANTHER" id="PTHR30522:SF0">
    <property type="entry name" value="NUCLEOSIDE TRIPHOSPHATE PYROPHOSPHOHYDROLASE"/>
    <property type="match status" value="1"/>
</dbReference>
<dbReference type="EC" id="3.6.1.8" evidence="3"/>
<feature type="coiled-coil region" evidence="5">
    <location>
        <begin position="160"/>
        <end position="187"/>
    </location>
</feature>
<proteinExistence type="inferred from homology"/>
<dbReference type="Gene3D" id="1.10.287.1080">
    <property type="entry name" value="MazG-like"/>
    <property type="match status" value="2"/>
</dbReference>
<feature type="domain" description="NTP pyrophosphohydrolase MazG-like" evidence="6">
    <location>
        <begin position="159"/>
        <end position="220"/>
    </location>
</feature>
<comment type="caution">
    <text evidence="7">The sequence shown here is derived from an EMBL/GenBank/DDBJ whole genome shotgun (WGS) entry which is preliminary data.</text>
</comment>
<gene>
    <name evidence="7" type="ORF">BCL74_0892</name>
</gene>
<dbReference type="GO" id="GO:0032259">
    <property type="term" value="P:methylation"/>
    <property type="evidence" value="ECO:0007669"/>
    <property type="project" value="UniProtKB-KW"/>
</dbReference>
<evidence type="ECO:0000313" key="7">
    <source>
        <dbReference type="EMBL" id="RKQ73118.1"/>
    </source>
</evidence>
<dbReference type="GO" id="GO:0008168">
    <property type="term" value="F:methyltransferase activity"/>
    <property type="evidence" value="ECO:0007669"/>
    <property type="project" value="UniProtKB-KW"/>
</dbReference>
<keyword evidence="7" id="KW-0808">Transferase</keyword>
<evidence type="ECO:0000256" key="5">
    <source>
        <dbReference type="SAM" id="Coils"/>
    </source>
</evidence>
<dbReference type="AlphaFoldDB" id="A0A420WPZ8"/>
<dbReference type="InterPro" id="IPR048015">
    <property type="entry name" value="NTP-PPase_MazG-like_N"/>
</dbReference>
<reference evidence="7 8" key="1">
    <citation type="submission" date="2018-10" db="EMBL/GenBank/DDBJ databases">
        <title>Comparative analysis of microorganisms from saline springs in Andes Mountain Range, Colombia.</title>
        <authorList>
            <person name="Rubin E."/>
        </authorList>
    </citation>
    <scope>NUCLEOTIDE SEQUENCE [LARGE SCALE GENOMIC DNA]</scope>
    <source>
        <strain evidence="7 8">USBA 36</strain>
    </source>
</reference>
<dbReference type="GO" id="GO:0046081">
    <property type="term" value="P:dUTP catabolic process"/>
    <property type="evidence" value="ECO:0007669"/>
    <property type="project" value="TreeGrafter"/>
</dbReference>
<evidence type="ECO:0000313" key="8">
    <source>
        <dbReference type="Proteomes" id="UP000277424"/>
    </source>
</evidence>
<dbReference type="FunFam" id="1.10.287.1080:FF:000001">
    <property type="entry name" value="Nucleoside triphosphate pyrophosphohydrolase"/>
    <property type="match status" value="1"/>
</dbReference>
<evidence type="ECO:0000256" key="2">
    <source>
        <dbReference type="ARBA" id="ARBA00061115"/>
    </source>
</evidence>
<dbReference type="GO" id="GO:0046076">
    <property type="term" value="P:dTTP catabolic process"/>
    <property type="evidence" value="ECO:0007669"/>
    <property type="project" value="TreeGrafter"/>
</dbReference>
<dbReference type="NCBIfam" id="NF007113">
    <property type="entry name" value="PRK09562.1"/>
    <property type="match status" value="1"/>
</dbReference>
<dbReference type="NCBIfam" id="TIGR00444">
    <property type="entry name" value="mazG"/>
    <property type="match status" value="1"/>
</dbReference>
<dbReference type="CDD" id="cd11528">
    <property type="entry name" value="NTP-PPase_MazG_Nterm"/>
    <property type="match status" value="1"/>
</dbReference>
<dbReference type="GO" id="GO:0006203">
    <property type="term" value="P:dGTP catabolic process"/>
    <property type="evidence" value="ECO:0007669"/>
    <property type="project" value="TreeGrafter"/>
</dbReference>
<keyword evidence="5" id="KW-0175">Coiled coil</keyword>
<dbReference type="GO" id="GO:0006950">
    <property type="term" value="P:response to stress"/>
    <property type="evidence" value="ECO:0007669"/>
    <property type="project" value="UniProtKB-ARBA"/>
</dbReference>
<sequence length="260" mass="29106">MARLRAPDGCPWDRAQNFASIAPYTIEEAYEVDDAIRQGDMGQLREELGDLLLQVVFHAQMAKEDGHFDFDAVATAISDKLVERHPHVFTDAAAENAEAVKLTWEELKAAERTRKAEAKGRTASILDDVGRALPALMRAEKLQKRAARVGFDWPDTDQVIAKIEEELAELKHELAAGTRDAENIHEEMGDLLFALTNLARHLKVDPELALRNCNAKFERRFTYIESALAADGRAPDQASLAEMEALWQRAKTEEKLKKSA</sequence>
<evidence type="ECO:0000256" key="1">
    <source>
        <dbReference type="ARBA" id="ARBA00052141"/>
    </source>
</evidence>
<comment type="catalytic activity">
    <reaction evidence="1">
        <text>ATP + H2O = AMP + diphosphate + H(+)</text>
        <dbReference type="Rhea" id="RHEA:14245"/>
        <dbReference type="ChEBI" id="CHEBI:15377"/>
        <dbReference type="ChEBI" id="CHEBI:15378"/>
        <dbReference type="ChEBI" id="CHEBI:30616"/>
        <dbReference type="ChEBI" id="CHEBI:33019"/>
        <dbReference type="ChEBI" id="CHEBI:456215"/>
        <dbReference type="EC" id="3.6.1.8"/>
    </reaction>
</comment>
<dbReference type="FunFam" id="1.10.287.1080:FF:000003">
    <property type="entry name" value="Nucleoside triphosphate pyrophosphohydrolase"/>
    <property type="match status" value="1"/>
</dbReference>
<keyword evidence="7" id="KW-0489">Methyltransferase</keyword>
<organism evidence="7 8">
    <name type="scientific">Oceanibaculum indicum</name>
    <dbReference type="NCBI Taxonomy" id="526216"/>
    <lineage>
        <taxon>Bacteria</taxon>
        <taxon>Pseudomonadati</taxon>
        <taxon>Pseudomonadota</taxon>
        <taxon>Alphaproteobacteria</taxon>
        <taxon>Rhodospirillales</taxon>
        <taxon>Oceanibaculaceae</taxon>
        <taxon>Oceanibaculum</taxon>
    </lineage>
</organism>
<dbReference type="PANTHER" id="PTHR30522">
    <property type="entry name" value="NUCLEOSIDE TRIPHOSPHATE PYROPHOSPHOHYDROLASE"/>
    <property type="match status" value="1"/>
</dbReference>
<protein>
    <recommendedName>
        <fullName evidence="4">Nucleoside triphosphate pyrophosphohydrolase</fullName>
        <ecNumber evidence="3">3.6.1.8</ecNumber>
    </recommendedName>
</protein>
<dbReference type="InterPro" id="IPR004518">
    <property type="entry name" value="MazG-like_dom"/>
</dbReference>